<evidence type="ECO:0000256" key="3">
    <source>
        <dbReference type="ARBA" id="ARBA00023002"/>
    </source>
</evidence>
<dbReference type="PANTHER" id="PTHR46972">
    <property type="entry name" value="MONOOXYGENASE ASQM-RELATED"/>
    <property type="match status" value="1"/>
</dbReference>
<evidence type="ECO:0000259" key="5">
    <source>
        <dbReference type="Pfam" id="PF01494"/>
    </source>
</evidence>
<keyword evidence="1" id="KW-0285">Flavoprotein</keyword>
<dbReference type="EMBL" id="JAJHUN010000003">
    <property type="protein sequence ID" value="KAJ4159994.1"/>
    <property type="molecule type" value="Genomic_DNA"/>
</dbReference>
<dbReference type="InterPro" id="IPR036188">
    <property type="entry name" value="FAD/NAD-bd_sf"/>
</dbReference>
<dbReference type="Gene3D" id="3.50.50.60">
    <property type="entry name" value="FAD/NAD(P)-binding domain"/>
    <property type="match status" value="1"/>
</dbReference>
<feature type="domain" description="FAD-binding" evidence="5">
    <location>
        <begin position="312"/>
        <end position="347"/>
    </location>
</feature>
<dbReference type="GeneID" id="80895088"/>
<feature type="domain" description="FAD-binding" evidence="5">
    <location>
        <begin position="8"/>
        <end position="251"/>
    </location>
</feature>
<dbReference type="GO" id="GO:0004497">
    <property type="term" value="F:monooxygenase activity"/>
    <property type="evidence" value="ECO:0007669"/>
    <property type="project" value="UniProtKB-KW"/>
</dbReference>
<sequence length="426" mass="46679">MSSAHPKIAIVGGGPGGLTLALVLHQHGVPATVYELRQRPTEEELDLPSGSLDLHEESGLKAIQACGLLDTFFAYTSDCSEAWKIINAAGVALYTDEGSSNRPEIARHQLMRLLLSKLPDDKIKWGSKISSAERVGDGKTKLDFGDHAEVFDVVVGADGSWSRIRPLVSDAKPEYTGLQNLTLTITNLPERYPELAHFCGDGTMCVLEDGDGIIMGQRGVRQSERLYITMASAHEDFAEREKVHDMDADALHQYLVTTYSLYKTFADMPKKLIKAACDDSAAPVNRGATTRYDLRPFYKLPIGHHWKYVPGITIIGDAAHLMTPYAGEGVNLAMRDALDVGAAVAEAWQINHTDIVAFQKALALLLEAVEAQMQTRAGEKAEETESNRQLLFGEDAAQKFATLMKGDGEKATRWVALRKKIMKIGI</sequence>
<keyword evidence="4" id="KW-0503">Monooxygenase</keyword>
<dbReference type="AlphaFoldDB" id="A0A9W8QJT5"/>
<evidence type="ECO:0000313" key="7">
    <source>
        <dbReference type="Proteomes" id="UP001144673"/>
    </source>
</evidence>
<dbReference type="SUPFAM" id="SSF51905">
    <property type="entry name" value="FAD/NAD(P)-binding domain"/>
    <property type="match status" value="1"/>
</dbReference>
<name>A0A9W8QJT5_AKAMU</name>
<comment type="caution">
    <text evidence="6">The sequence shown here is derived from an EMBL/GenBank/DDBJ whole genome shotgun (WGS) entry which is preliminary data.</text>
</comment>
<dbReference type="PRINTS" id="PR00420">
    <property type="entry name" value="RNGMNOXGNASE"/>
</dbReference>
<dbReference type="GO" id="GO:0071949">
    <property type="term" value="F:FAD binding"/>
    <property type="evidence" value="ECO:0007669"/>
    <property type="project" value="InterPro"/>
</dbReference>
<keyword evidence="7" id="KW-1185">Reference proteome</keyword>
<protein>
    <recommendedName>
        <fullName evidence="5">FAD-binding domain-containing protein</fullName>
    </recommendedName>
</protein>
<reference evidence="6" key="1">
    <citation type="journal article" date="2023" name="Access Microbiol">
        <title>De-novo genome assembly for Akanthomyces muscarius, a biocontrol agent of insect agricultural pests.</title>
        <authorList>
            <person name="Erdos Z."/>
            <person name="Studholme D.J."/>
            <person name="Raymond B."/>
            <person name="Sharma M."/>
        </authorList>
    </citation>
    <scope>NUCLEOTIDE SEQUENCE</scope>
    <source>
        <strain evidence="6">Ve6</strain>
    </source>
</reference>
<dbReference type="KEGG" id="amus:LMH87_007929"/>
<evidence type="ECO:0000313" key="6">
    <source>
        <dbReference type="EMBL" id="KAJ4159994.1"/>
    </source>
</evidence>
<dbReference type="Proteomes" id="UP001144673">
    <property type="component" value="Unassembled WGS sequence"/>
</dbReference>
<keyword evidence="3" id="KW-0560">Oxidoreductase</keyword>
<evidence type="ECO:0000256" key="4">
    <source>
        <dbReference type="ARBA" id="ARBA00023033"/>
    </source>
</evidence>
<accession>A0A9W8QJT5</accession>
<evidence type="ECO:0000256" key="2">
    <source>
        <dbReference type="ARBA" id="ARBA00022827"/>
    </source>
</evidence>
<proteinExistence type="predicted"/>
<keyword evidence="2" id="KW-0274">FAD</keyword>
<evidence type="ECO:0000256" key="1">
    <source>
        <dbReference type="ARBA" id="ARBA00022630"/>
    </source>
</evidence>
<dbReference type="PANTHER" id="PTHR46972:SF1">
    <property type="entry name" value="FAD DEPENDENT OXIDOREDUCTASE DOMAIN-CONTAINING PROTEIN"/>
    <property type="match status" value="1"/>
</dbReference>
<gene>
    <name evidence="6" type="ORF">LMH87_007929</name>
</gene>
<organism evidence="6 7">
    <name type="scientific">Akanthomyces muscarius</name>
    <name type="common">Entomopathogenic fungus</name>
    <name type="synonym">Lecanicillium muscarium</name>
    <dbReference type="NCBI Taxonomy" id="2231603"/>
    <lineage>
        <taxon>Eukaryota</taxon>
        <taxon>Fungi</taxon>
        <taxon>Dikarya</taxon>
        <taxon>Ascomycota</taxon>
        <taxon>Pezizomycotina</taxon>
        <taxon>Sordariomycetes</taxon>
        <taxon>Hypocreomycetidae</taxon>
        <taxon>Hypocreales</taxon>
        <taxon>Cordycipitaceae</taxon>
        <taxon>Akanthomyces</taxon>
    </lineage>
</organism>
<dbReference type="RefSeq" id="XP_056057799.1">
    <property type="nucleotide sequence ID" value="XM_056201160.1"/>
</dbReference>
<dbReference type="InterPro" id="IPR002938">
    <property type="entry name" value="FAD-bd"/>
</dbReference>
<dbReference type="Pfam" id="PF01494">
    <property type="entry name" value="FAD_binding_3"/>
    <property type="match status" value="2"/>
</dbReference>